<accession>A0AAX3IU92</accession>
<comment type="caution">
    <text evidence="2">The sequence shown here is derived from an EMBL/GenBank/DDBJ whole genome shotgun (WGS) entry which is preliminary data.</text>
</comment>
<dbReference type="EMBL" id="CABFLD010000039">
    <property type="protein sequence ID" value="VTX74810.1"/>
    <property type="molecule type" value="Genomic_DNA"/>
</dbReference>
<gene>
    <name evidence="2" type="ORF">CAGEJMGA_01540</name>
</gene>
<organism evidence="2 3">
    <name type="scientific">Haemophilus influenzae</name>
    <dbReference type="NCBI Taxonomy" id="727"/>
    <lineage>
        <taxon>Bacteria</taxon>
        <taxon>Pseudomonadati</taxon>
        <taxon>Pseudomonadota</taxon>
        <taxon>Gammaproteobacteria</taxon>
        <taxon>Pasteurellales</taxon>
        <taxon>Pasteurellaceae</taxon>
        <taxon>Haemophilus</taxon>
    </lineage>
</organism>
<sequence>MDAAFEEAKNTLMEFSFVNIALVFCIMFCFILFRFIGKKLKNKKNIGRYEQIQKRMNLDDVKDKLRKL</sequence>
<reference evidence="2" key="1">
    <citation type="submission" date="2019-05" db="EMBL/GenBank/DDBJ databases">
        <authorList>
            <person name="Hibberd M."/>
        </authorList>
    </citation>
    <scope>NUCLEOTIDE SEQUENCE</scope>
    <source>
        <strain evidence="2">Haemophilus_influenzae_BgEED16</strain>
    </source>
</reference>
<evidence type="ECO:0000313" key="2">
    <source>
        <dbReference type="EMBL" id="VTX74810.1"/>
    </source>
</evidence>
<dbReference type="RefSeq" id="WP_204705023.1">
    <property type="nucleotide sequence ID" value="NZ_CABFLD010000039.1"/>
</dbReference>
<name>A0AAX3IU92_HAEIF</name>
<protein>
    <submittedName>
        <fullName evidence="2">Uncharacterized protein</fullName>
    </submittedName>
</protein>
<dbReference type="AlphaFoldDB" id="A0AAX3IU92"/>
<keyword evidence="1" id="KW-0812">Transmembrane</keyword>
<keyword evidence="1" id="KW-0472">Membrane</keyword>
<keyword evidence="1" id="KW-1133">Transmembrane helix</keyword>
<proteinExistence type="predicted"/>
<feature type="transmembrane region" description="Helical" evidence="1">
    <location>
        <begin position="15"/>
        <end position="36"/>
    </location>
</feature>
<evidence type="ECO:0000256" key="1">
    <source>
        <dbReference type="SAM" id="Phobius"/>
    </source>
</evidence>
<dbReference type="Proteomes" id="UP000658741">
    <property type="component" value="Unassembled WGS sequence"/>
</dbReference>
<evidence type="ECO:0000313" key="3">
    <source>
        <dbReference type="Proteomes" id="UP000658741"/>
    </source>
</evidence>